<comment type="function">
    <text evidence="4">Methylates the class 1 translation termination release factors RF1/PrfA and RF2/PrfB on the glutamine residue of the universally conserved GGQ motif.</text>
</comment>
<dbReference type="NCBIfam" id="TIGR00536">
    <property type="entry name" value="hemK_fam"/>
    <property type="match status" value="1"/>
</dbReference>
<comment type="caution">
    <text evidence="7">The sequence shown here is derived from an EMBL/GenBank/DDBJ whole genome shotgun (WGS) entry which is preliminary data.</text>
</comment>
<dbReference type="CDD" id="cd02440">
    <property type="entry name" value="AdoMet_MTases"/>
    <property type="match status" value="1"/>
</dbReference>
<evidence type="ECO:0000313" key="7">
    <source>
        <dbReference type="EMBL" id="KUL24152.1"/>
    </source>
</evidence>
<dbReference type="EMBL" id="LMBR01000174">
    <property type="protein sequence ID" value="KUL24152.1"/>
    <property type="molecule type" value="Genomic_DNA"/>
</dbReference>
<comment type="catalytic activity">
    <reaction evidence="4">
        <text>L-glutaminyl-[peptide chain release factor] + S-adenosyl-L-methionine = N(5)-methyl-L-glutaminyl-[peptide chain release factor] + S-adenosyl-L-homocysteine + H(+)</text>
        <dbReference type="Rhea" id="RHEA:42896"/>
        <dbReference type="Rhea" id="RHEA-COMP:10271"/>
        <dbReference type="Rhea" id="RHEA-COMP:10272"/>
        <dbReference type="ChEBI" id="CHEBI:15378"/>
        <dbReference type="ChEBI" id="CHEBI:30011"/>
        <dbReference type="ChEBI" id="CHEBI:57856"/>
        <dbReference type="ChEBI" id="CHEBI:59789"/>
        <dbReference type="ChEBI" id="CHEBI:61891"/>
        <dbReference type="EC" id="2.1.1.297"/>
    </reaction>
</comment>
<dbReference type="InterPro" id="IPR004556">
    <property type="entry name" value="HemK-like"/>
</dbReference>
<gene>
    <name evidence="4" type="primary">prmC</name>
    <name evidence="7" type="ORF">ASB62_07045</name>
</gene>
<keyword evidence="1 4" id="KW-0489">Methyltransferase</keyword>
<feature type="binding site" evidence="4">
    <location>
        <position position="155"/>
    </location>
    <ligand>
        <name>S-adenosyl-L-methionine</name>
        <dbReference type="ChEBI" id="CHEBI:59789"/>
    </ligand>
</feature>
<dbReference type="RefSeq" id="WP_059139225.1">
    <property type="nucleotide sequence ID" value="NZ_LMBR01000174.1"/>
</dbReference>
<dbReference type="Gene3D" id="1.10.8.10">
    <property type="entry name" value="DNA helicase RuvA subunit, C-terminal domain"/>
    <property type="match status" value="1"/>
</dbReference>
<dbReference type="PANTHER" id="PTHR18895:SF74">
    <property type="entry name" value="MTRF1L RELEASE FACTOR GLUTAMINE METHYLTRANSFERASE"/>
    <property type="match status" value="1"/>
</dbReference>
<accession>A0A101JCB3</accession>
<dbReference type="InterPro" id="IPR025714">
    <property type="entry name" value="Methyltranfer_dom"/>
</dbReference>
<feature type="domain" description="Methyltransferase" evidence="5">
    <location>
        <begin position="124"/>
        <end position="271"/>
    </location>
</feature>
<dbReference type="PANTHER" id="PTHR18895">
    <property type="entry name" value="HEMK METHYLTRANSFERASE"/>
    <property type="match status" value="1"/>
</dbReference>
<evidence type="ECO:0000259" key="6">
    <source>
        <dbReference type="Pfam" id="PF17827"/>
    </source>
</evidence>
<organism evidence="7 8">
    <name type="scientific">Chlorobium limicola</name>
    <dbReference type="NCBI Taxonomy" id="1092"/>
    <lineage>
        <taxon>Bacteria</taxon>
        <taxon>Pseudomonadati</taxon>
        <taxon>Chlorobiota</taxon>
        <taxon>Chlorobiia</taxon>
        <taxon>Chlorobiales</taxon>
        <taxon>Chlorobiaceae</taxon>
        <taxon>Chlorobium/Pelodictyon group</taxon>
        <taxon>Chlorobium</taxon>
    </lineage>
</organism>
<dbReference type="InterPro" id="IPR050320">
    <property type="entry name" value="N5-glutamine_MTase"/>
</dbReference>
<dbReference type="InterPro" id="IPR029063">
    <property type="entry name" value="SAM-dependent_MTases_sf"/>
</dbReference>
<dbReference type="Proteomes" id="UP000053937">
    <property type="component" value="Unassembled WGS sequence"/>
</dbReference>
<protein>
    <recommendedName>
        <fullName evidence="4">Release factor glutamine methyltransferase</fullName>
        <shortName evidence="4">RF MTase</shortName>
        <ecNumber evidence="4">2.1.1.297</ecNumber>
    </recommendedName>
    <alternativeName>
        <fullName evidence="4">N5-glutamine methyltransferase PrmC</fullName>
    </alternativeName>
    <alternativeName>
        <fullName evidence="4">Protein-(glutamine-N5) MTase PrmC</fullName>
    </alternativeName>
    <alternativeName>
        <fullName evidence="4">Protein-glutamine N-methyltransferase PrmC</fullName>
    </alternativeName>
</protein>
<proteinExistence type="inferred from homology"/>
<evidence type="ECO:0000313" key="8">
    <source>
        <dbReference type="Proteomes" id="UP000053937"/>
    </source>
</evidence>
<feature type="binding site" evidence="4">
    <location>
        <position position="203"/>
    </location>
    <ligand>
        <name>S-adenosyl-L-methionine</name>
        <dbReference type="ChEBI" id="CHEBI:59789"/>
    </ligand>
</feature>
<sequence length="296" mass="32929">MVKESVREWCVVDLLKTTTDFFAAKKVDEPRMSAELLLAHLFAEDRLWLYLNHNRPVSGSELAAFRVLCRDRLDGRPVQYITGEQFFYGKPFAVDERVLIPRPETELLVEHAAEFLAARKTVSPECRLLDIGTGSGCIAVTLAGLFPHSEVTALDRSGEALDVARGNARKHGVLDRIIFFQADMYDPDLVLRFSSPFDVIVSNPPYIPECEWDGLQKEVRGFEPKDALITPQGIDAYLPICRTAASILKPGGALCLEIHAEGAEMVRSIMASEHFGSISVQKDYSGFDRIVSGILD</sequence>
<evidence type="ECO:0000256" key="1">
    <source>
        <dbReference type="ARBA" id="ARBA00022603"/>
    </source>
</evidence>
<feature type="binding site" evidence="4">
    <location>
        <begin position="132"/>
        <end position="136"/>
    </location>
    <ligand>
        <name>S-adenosyl-L-methionine</name>
        <dbReference type="ChEBI" id="CHEBI:59789"/>
    </ligand>
</feature>
<dbReference type="AlphaFoldDB" id="A0A101JCB3"/>
<dbReference type="SUPFAM" id="SSF53335">
    <property type="entry name" value="S-adenosyl-L-methionine-dependent methyltransferases"/>
    <property type="match status" value="1"/>
</dbReference>
<dbReference type="EC" id="2.1.1.297" evidence="4"/>
<dbReference type="InterPro" id="IPR040758">
    <property type="entry name" value="PrmC_N"/>
</dbReference>
<dbReference type="InterPro" id="IPR002052">
    <property type="entry name" value="DNA_methylase_N6_adenine_CS"/>
</dbReference>
<dbReference type="GO" id="GO:0003676">
    <property type="term" value="F:nucleic acid binding"/>
    <property type="evidence" value="ECO:0007669"/>
    <property type="project" value="InterPro"/>
</dbReference>
<dbReference type="NCBIfam" id="TIGR03534">
    <property type="entry name" value="RF_mod_PrmC"/>
    <property type="match status" value="1"/>
</dbReference>
<reference evidence="7 8" key="1">
    <citation type="submission" date="2015-10" db="EMBL/GenBank/DDBJ databases">
        <title>Draft Genome Sequence of Chlorobium limicola strain Frasassi Growing under Artificial Lighting in the Frasassi Cave System.</title>
        <authorList>
            <person name="Mansor M."/>
            <person name="Macalady J."/>
        </authorList>
    </citation>
    <scope>NUCLEOTIDE SEQUENCE [LARGE SCALE GENOMIC DNA]</scope>
    <source>
        <strain evidence="7 8">Frasassi</strain>
    </source>
</reference>
<comment type="similarity">
    <text evidence="4">Belongs to the protein N5-glutamine methyltransferase family. PrmC subfamily.</text>
</comment>
<dbReference type="HAMAP" id="MF_02126">
    <property type="entry name" value="RF_methyltr_PrmC"/>
    <property type="match status" value="1"/>
</dbReference>
<evidence type="ECO:0000256" key="3">
    <source>
        <dbReference type="ARBA" id="ARBA00022691"/>
    </source>
</evidence>
<evidence type="ECO:0000259" key="5">
    <source>
        <dbReference type="Pfam" id="PF13847"/>
    </source>
</evidence>
<keyword evidence="2 4" id="KW-0808">Transferase</keyword>
<comment type="caution">
    <text evidence="4">Lacks conserved residue(s) required for the propagation of feature annotation.</text>
</comment>
<dbReference type="Pfam" id="PF17827">
    <property type="entry name" value="PrmC_N"/>
    <property type="match status" value="1"/>
</dbReference>
<keyword evidence="3 4" id="KW-0949">S-adenosyl-L-methionine</keyword>
<dbReference type="GO" id="GO:0102559">
    <property type="term" value="F:peptide chain release factor N(5)-glutamine methyltransferase activity"/>
    <property type="evidence" value="ECO:0007669"/>
    <property type="project" value="UniProtKB-EC"/>
</dbReference>
<feature type="domain" description="Release factor glutamine methyltransferase N-terminal" evidence="6">
    <location>
        <begin position="13"/>
        <end position="83"/>
    </location>
</feature>
<dbReference type="InterPro" id="IPR019874">
    <property type="entry name" value="RF_methyltr_PrmC"/>
</dbReference>
<feature type="binding site" evidence="4">
    <location>
        <begin position="203"/>
        <end position="206"/>
    </location>
    <ligand>
        <name>substrate</name>
    </ligand>
</feature>
<dbReference type="Pfam" id="PF13847">
    <property type="entry name" value="Methyltransf_31"/>
    <property type="match status" value="1"/>
</dbReference>
<keyword evidence="8" id="KW-1185">Reference proteome</keyword>
<dbReference type="OrthoDB" id="9800643at2"/>
<dbReference type="Gene3D" id="3.40.50.150">
    <property type="entry name" value="Vaccinia Virus protein VP39"/>
    <property type="match status" value="1"/>
</dbReference>
<evidence type="ECO:0000256" key="4">
    <source>
        <dbReference type="HAMAP-Rule" id="MF_02126"/>
    </source>
</evidence>
<name>A0A101JCB3_CHLLI</name>
<evidence type="ECO:0000256" key="2">
    <source>
        <dbReference type="ARBA" id="ARBA00022679"/>
    </source>
</evidence>
<dbReference type="PROSITE" id="PS00092">
    <property type="entry name" value="N6_MTASE"/>
    <property type="match status" value="1"/>
</dbReference>
<dbReference type="GO" id="GO:0032259">
    <property type="term" value="P:methylation"/>
    <property type="evidence" value="ECO:0007669"/>
    <property type="project" value="UniProtKB-KW"/>
</dbReference>